<dbReference type="Pfam" id="PF18765">
    <property type="entry name" value="Polbeta"/>
    <property type="match status" value="1"/>
</dbReference>
<evidence type="ECO:0000313" key="2">
    <source>
        <dbReference type="EMBL" id="MBK1631459.1"/>
    </source>
</evidence>
<dbReference type="RefSeq" id="WP_200237719.1">
    <property type="nucleotide sequence ID" value="NZ_NRRV01000026.1"/>
</dbReference>
<dbReference type="Gene3D" id="3.30.460.10">
    <property type="entry name" value="Beta Polymerase, domain 2"/>
    <property type="match status" value="1"/>
</dbReference>
<dbReference type="CDD" id="cd05403">
    <property type="entry name" value="NT_KNTase_like"/>
    <property type="match status" value="1"/>
</dbReference>
<dbReference type="InterPro" id="IPR041633">
    <property type="entry name" value="Polbeta"/>
</dbReference>
<dbReference type="InterPro" id="IPR043519">
    <property type="entry name" value="NT_sf"/>
</dbReference>
<name>A0ABS1CHS8_9GAMM</name>
<accession>A0ABS1CHS8</accession>
<organism evidence="2 3">
    <name type="scientific">Thiohalocapsa halophila</name>
    <dbReference type="NCBI Taxonomy" id="69359"/>
    <lineage>
        <taxon>Bacteria</taxon>
        <taxon>Pseudomonadati</taxon>
        <taxon>Pseudomonadota</taxon>
        <taxon>Gammaproteobacteria</taxon>
        <taxon>Chromatiales</taxon>
        <taxon>Chromatiaceae</taxon>
        <taxon>Thiohalocapsa</taxon>
    </lineage>
</organism>
<feature type="domain" description="Polymerase beta nucleotidyltransferase" evidence="1">
    <location>
        <begin position="20"/>
        <end position="107"/>
    </location>
</feature>
<dbReference type="SUPFAM" id="SSF81301">
    <property type="entry name" value="Nucleotidyltransferase"/>
    <property type="match status" value="1"/>
</dbReference>
<dbReference type="EMBL" id="NRRV01000026">
    <property type="protein sequence ID" value="MBK1631459.1"/>
    <property type="molecule type" value="Genomic_DNA"/>
</dbReference>
<dbReference type="Proteomes" id="UP000748752">
    <property type="component" value="Unassembled WGS sequence"/>
</dbReference>
<reference evidence="2 3" key="1">
    <citation type="journal article" date="2020" name="Microorganisms">
        <title>Osmotic Adaptation and Compatible Solute Biosynthesis of Phototrophic Bacteria as Revealed from Genome Analyses.</title>
        <authorList>
            <person name="Imhoff J.F."/>
            <person name="Rahn T."/>
            <person name="Kunzel S."/>
            <person name="Keller A."/>
            <person name="Neulinger S.C."/>
        </authorList>
    </citation>
    <scope>NUCLEOTIDE SEQUENCE [LARGE SCALE GENOMIC DNA]</scope>
    <source>
        <strain evidence="2 3">DSM 6210</strain>
    </source>
</reference>
<evidence type="ECO:0000313" key="3">
    <source>
        <dbReference type="Proteomes" id="UP000748752"/>
    </source>
</evidence>
<proteinExistence type="predicted"/>
<comment type="caution">
    <text evidence="2">The sequence shown here is derived from an EMBL/GenBank/DDBJ whole genome shotgun (WGS) entry which is preliminary data.</text>
</comment>
<sequence>MADPMTFGLSERIRADFRRVFLRYPDIKRVLIFGSRAKGASRVGSDIDLAVFAPRMTDTEFARLWNEVDDLPLVFKVDLLHWDRLANQDLKDKIPREGSLFYEQREEQPHGIYA</sequence>
<protein>
    <recommendedName>
        <fullName evidence="1">Polymerase beta nucleotidyltransferase domain-containing protein</fullName>
    </recommendedName>
</protein>
<evidence type="ECO:0000259" key="1">
    <source>
        <dbReference type="Pfam" id="PF18765"/>
    </source>
</evidence>
<gene>
    <name evidence="2" type="ORF">CKO31_12045</name>
</gene>
<keyword evidence="3" id="KW-1185">Reference proteome</keyword>